<protein>
    <submittedName>
        <fullName evidence="2">Uncharacterized protein</fullName>
    </submittedName>
</protein>
<evidence type="ECO:0000256" key="1">
    <source>
        <dbReference type="SAM" id="Phobius"/>
    </source>
</evidence>
<dbReference type="Proteomes" id="UP000800036">
    <property type="component" value="Unassembled WGS sequence"/>
</dbReference>
<keyword evidence="3" id="KW-1185">Reference proteome</keyword>
<keyword evidence="1" id="KW-0812">Transmembrane</keyword>
<evidence type="ECO:0000313" key="3">
    <source>
        <dbReference type="Proteomes" id="UP000800036"/>
    </source>
</evidence>
<sequence length="93" mass="10629">LVDIVNLNIAFLLAFTGFLKIGKFTYKDLDLKDIRRFCTENLTHRCVTGSATRDHFILYLLRSKIDLNNKGVNIVIIVLYDAACLSRHMANLL</sequence>
<feature type="transmembrane region" description="Helical" evidence="1">
    <location>
        <begin position="6"/>
        <end position="26"/>
    </location>
</feature>
<accession>A0A6A5VDM1</accession>
<name>A0A6A5VDM1_9PLEO</name>
<gene>
    <name evidence="2" type="ORF">BU23DRAFT_463147</name>
</gene>
<keyword evidence="1" id="KW-1133">Transmembrane helix</keyword>
<feature type="non-terminal residue" evidence="2">
    <location>
        <position position="1"/>
    </location>
</feature>
<dbReference type="AlphaFoldDB" id="A0A6A5VDM1"/>
<dbReference type="OrthoDB" id="3941369at2759"/>
<keyword evidence="1" id="KW-0472">Membrane</keyword>
<proteinExistence type="predicted"/>
<dbReference type="EMBL" id="ML976677">
    <property type="protein sequence ID" value="KAF1974052.1"/>
    <property type="molecule type" value="Genomic_DNA"/>
</dbReference>
<evidence type="ECO:0000313" key="2">
    <source>
        <dbReference type="EMBL" id="KAF1974052.1"/>
    </source>
</evidence>
<organism evidence="2 3">
    <name type="scientific">Bimuria novae-zelandiae CBS 107.79</name>
    <dbReference type="NCBI Taxonomy" id="1447943"/>
    <lineage>
        <taxon>Eukaryota</taxon>
        <taxon>Fungi</taxon>
        <taxon>Dikarya</taxon>
        <taxon>Ascomycota</taxon>
        <taxon>Pezizomycotina</taxon>
        <taxon>Dothideomycetes</taxon>
        <taxon>Pleosporomycetidae</taxon>
        <taxon>Pleosporales</taxon>
        <taxon>Massarineae</taxon>
        <taxon>Didymosphaeriaceae</taxon>
        <taxon>Bimuria</taxon>
    </lineage>
</organism>
<reference evidence="2" key="1">
    <citation type="journal article" date="2020" name="Stud. Mycol.">
        <title>101 Dothideomycetes genomes: a test case for predicting lifestyles and emergence of pathogens.</title>
        <authorList>
            <person name="Haridas S."/>
            <person name="Albert R."/>
            <person name="Binder M."/>
            <person name="Bloem J."/>
            <person name="Labutti K."/>
            <person name="Salamov A."/>
            <person name="Andreopoulos B."/>
            <person name="Baker S."/>
            <person name="Barry K."/>
            <person name="Bills G."/>
            <person name="Bluhm B."/>
            <person name="Cannon C."/>
            <person name="Castanera R."/>
            <person name="Culley D."/>
            <person name="Daum C."/>
            <person name="Ezra D."/>
            <person name="Gonzalez J."/>
            <person name="Henrissat B."/>
            <person name="Kuo A."/>
            <person name="Liang C."/>
            <person name="Lipzen A."/>
            <person name="Lutzoni F."/>
            <person name="Magnuson J."/>
            <person name="Mondo S."/>
            <person name="Nolan M."/>
            <person name="Ohm R."/>
            <person name="Pangilinan J."/>
            <person name="Park H.-J."/>
            <person name="Ramirez L."/>
            <person name="Alfaro M."/>
            <person name="Sun H."/>
            <person name="Tritt A."/>
            <person name="Yoshinaga Y."/>
            <person name="Zwiers L.-H."/>
            <person name="Turgeon B."/>
            <person name="Goodwin S."/>
            <person name="Spatafora J."/>
            <person name="Crous P."/>
            <person name="Grigoriev I."/>
        </authorList>
    </citation>
    <scope>NUCLEOTIDE SEQUENCE</scope>
    <source>
        <strain evidence="2">CBS 107.79</strain>
    </source>
</reference>